<dbReference type="Pfam" id="PF00201">
    <property type="entry name" value="UDPGT"/>
    <property type="match status" value="3"/>
</dbReference>
<dbReference type="PANTHER" id="PTHR48043">
    <property type="entry name" value="EG:EG0003.4 PROTEIN-RELATED"/>
    <property type="match status" value="1"/>
</dbReference>
<keyword evidence="3 5" id="KW-0808">Transferase</keyword>
<dbReference type="CDD" id="cd03784">
    <property type="entry name" value="GT1_Gtf-like"/>
    <property type="match status" value="1"/>
</dbReference>
<reference evidence="5 6" key="1">
    <citation type="journal article" date="2015" name="Nat. Commun.">
        <title>Outbred genome sequencing and CRISPR/Cas9 gene editing in butterflies.</title>
        <authorList>
            <person name="Li X."/>
            <person name="Fan D."/>
            <person name="Zhang W."/>
            <person name="Liu G."/>
            <person name="Zhang L."/>
            <person name="Zhao L."/>
            <person name="Fang X."/>
            <person name="Chen L."/>
            <person name="Dong Y."/>
            <person name="Chen Y."/>
            <person name="Ding Y."/>
            <person name="Zhao R."/>
            <person name="Feng M."/>
            <person name="Zhu Y."/>
            <person name="Feng Y."/>
            <person name="Jiang X."/>
            <person name="Zhu D."/>
            <person name="Xiang H."/>
            <person name="Feng X."/>
            <person name="Li S."/>
            <person name="Wang J."/>
            <person name="Zhang G."/>
            <person name="Kronforst M.R."/>
            <person name="Wang W."/>
        </authorList>
    </citation>
    <scope>NUCLEOTIDE SEQUENCE [LARGE SCALE GENOMIC DNA]</scope>
    <source>
        <strain evidence="5">Ya'a_city_454_Pm</strain>
        <tissue evidence="5">Whole body</tissue>
    </source>
</reference>
<keyword evidence="2" id="KW-0328">Glycosyltransferase</keyword>
<dbReference type="STRING" id="76193.A0A194R8S1"/>
<evidence type="ECO:0000256" key="3">
    <source>
        <dbReference type="ARBA" id="ARBA00022679"/>
    </source>
</evidence>
<dbReference type="FunFam" id="3.40.50.2000:FF:000021">
    <property type="entry name" value="UDP-glucuronosyltransferase"/>
    <property type="match status" value="1"/>
</dbReference>
<keyword evidence="6" id="KW-1185">Reference proteome</keyword>
<dbReference type="InterPro" id="IPR050271">
    <property type="entry name" value="UDP-glycosyltransferase"/>
</dbReference>
<dbReference type="AlphaFoldDB" id="A0A194R8S1"/>
<dbReference type="SUPFAM" id="SSF53756">
    <property type="entry name" value="UDP-Glycosyltransferase/glycogen phosphorylase"/>
    <property type="match status" value="3"/>
</dbReference>
<evidence type="ECO:0000313" key="5">
    <source>
        <dbReference type="EMBL" id="KPJ13899.1"/>
    </source>
</evidence>
<dbReference type="PROSITE" id="PS00375">
    <property type="entry name" value="UDPGT"/>
    <property type="match status" value="1"/>
</dbReference>
<evidence type="ECO:0000256" key="1">
    <source>
        <dbReference type="ARBA" id="ARBA00009995"/>
    </source>
</evidence>
<comment type="similarity">
    <text evidence="1">Belongs to the UDP-glycosyltransferase family.</text>
</comment>
<dbReference type="EMBL" id="KQ460597">
    <property type="protein sequence ID" value="KPJ13899.1"/>
    <property type="molecule type" value="Genomic_DNA"/>
</dbReference>
<dbReference type="InterPro" id="IPR035595">
    <property type="entry name" value="UDP_glycos_trans_CS"/>
</dbReference>
<sequence>MLFVTTNFVNGTLTHPNIQRLIHDTSEQFDAVIVEWLYSELYAGFASVFDCPLIWSSSLDPHWLVLDLIDEVPNPAYNPQHLADIVTPLGFWNRAQELWHVIHTKYFKWRLRHRENQIFNNAFASSVALRGRKLPPLNEVRYSGSLILGNSHLSAGTAIRLPPNYIPIGGYHIKENIDSLPSNLQEIADNAQNGFIYFSMGSMLKSSRIPDEMKKGLLDVFSKLNQTIIWKFEQDLPDRPKNVHIVSWAPQLSILDKHNSQVYGRIIRELFISSLRDKDVNMLLRDTNQRFDLVVAEWMFNDLYAGLSALYDCPLLWFSATESHWMMLRLLEDIINLQDKASKHIPPFITSYIIQDMYLRSLDKESFNKIFEPLMAVRGQPLQPYVELMYYSSLVLVYSHVLLGDVTRWPENFKPVAGYHIDQKVKPLPKDLKSIMDNAKYGVIYFSLGSHLKSKDLPDEFKQEFIDMLRKLKQTVIWKLESEYPDLPNNVHIIKWAPQQSILAIKSHDILNHALVNILLEAGYEVTHITVTPSKKLHPNLRQINVSSNTKVGNRLNLKSAINSPNGIENDRHFTHFVTKMFTKVLQHSDTDKLLIDTTQRFDLIISEWLFNDMYTGLAALYDYPLIWFFTTEPHWMLLRTIDKDTTTPNLVKDIYERGAFKKVFGPLMALRGKSFRTYEEMMSVASLVFMNSHQGLSKADVWPDKFIPVAGYHIDEDIKPLPNDLKIVMDNAKFGVIYFSLGSYLDGHDIPEEQMDDLIDMFGELKQTIIWNLDLTFVRLPSNIHVINWAPQQSILAHPNCILFITHGGVISKIESVHFGVPTIGIPVYGDQFANVESSVMKGISIKVNVSGFLARDIKNAIVEMLSTPSYRQNIRKVSKSFHNRTMSPKEELLHRVNQTIRSGVPELLKPGRAAVFKEIFVSILVILLILSTIFGKQIIEGSQKYKIL</sequence>
<dbReference type="PANTHER" id="PTHR48043:SF159">
    <property type="entry name" value="EG:EG0003.4 PROTEIN-RELATED"/>
    <property type="match status" value="1"/>
</dbReference>
<proteinExistence type="inferred from homology"/>
<organism evidence="5 6">
    <name type="scientific">Papilio machaon</name>
    <name type="common">Old World swallowtail butterfly</name>
    <dbReference type="NCBI Taxonomy" id="76193"/>
    <lineage>
        <taxon>Eukaryota</taxon>
        <taxon>Metazoa</taxon>
        <taxon>Ecdysozoa</taxon>
        <taxon>Arthropoda</taxon>
        <taxon>Hexapoda</taxon>
        <taxon>Insecta</taxon>
        <taxon>Pterygota</taxon>
        <taxon>Neoptera</taxon>
        <taxon>Endopterygota</taxon>
        <taxon>Lepidoptera</taxon>
        <taxon>Glossata</taxon>
        <taxon>Ditrysia</taxon>
        <taxon>Papilionoidea</taxon>
        <taxon>Papilionidae</taxon>
        <taxon>Papilioninae</taxon>
        <taxon>Papilio</taxon>
    </lineage>
</organism>
<accession>A0A194R8S1</accession>
<keyword evidence="4" id="KW-0472">Membrane</keyword>
<evidence type="ECO:0000313" key="6">
    <source>
        <dbReference type="Proteomes" id="UP000053240"/>
    </source>
</evidence>
<gene>
    <name evidence="5" type="ORF">RR48_08713</name>
</gene>
<protein>
    <submittedName>
        <fullName evidence="5">Ecdysteroid UDP-glucosyltransferase</fullName>
    </submittedName>
</protein>
<dbReference type="InterPro" id="IPR002213">
    <property type="entry name" value="UDP_glucos_trans"/>
</dbReference>
<keyword evidence="4" id="KW-1133">Transmembrane helix</keyword>
<name>A0A194R8S1_PAPMA</name>
<dbReference type="InParanoid" id="A0A194R8S1"/>
<dbReference type="GO" id="GO:0008194">
    <property type="term" value="F:UDP-glycosyltransferase activity"/>
    <property type="evidence" value="ECO:0007669"/>
    <property type="project" value="InterPro"/>
</dbReference>
<evidence type="ECO:0000256" key="4">
    <source>
        <dbReference type="SAM" id="Phobius"/>
    </source>
</evidence>
<keyword evidence="4" id="KW-0812">Transmembrane</keyword>
<evidence type="ECO:0000256" key="2">
    <source>
        <dbReference type="ARBA" id="ARBA00022676"/>
    </source>
</evidence>
<feature type="transmembrane region" description="Helical" evidence="4">
    <location>
        <begin position="921"/>
        <end position="941"/>
    </location>
</feature>
<dbReference type="Gene3D" id="3.40.50.2000">
    <property type="entry name" value="Glycogen Phosphorylase B"/>
    <property type="match status" value="3"/>
</dbReference>
<dbReference type="Proteomes" id="UP000053240">
    <property type="component" value="Unassembled WGS sequence"/>
</dbReference>